<dbReference type="Gene3D" id="3.40.50.300">
    <property type="entry name" value="P-loop containing nucleotide triphosphate hydrolases"/>
    <property type="match status" value="1"/>
</dbReference>
<dbReference type="InterPro" id="IPR046462">
    <property type="entry name" value="TerL_nuclease"/>
</dbReference>
<dbReference type="InterPro" id="IPR005021">
    <property type="entry name" value="Terminase_largesu-like"/>
</dbReference>
<dbReference type="AlphaFoldDB" id="A0A6H0ZV91"/>
<dbReference type="Proteomes" id="UP000500870">
    <property type="component" value="Chromosome 3"/>
</dbReference>
<accession>A0A6H0ZV91</accession>
<dbReference type="EMBL" id="CP050899">
    <property type="protein sequence ID" value="QIX23700.1"/>
    <property type="molecule type" value="Genomic_DNA"/>
</dbReference>
<feature type="domain" description="Terminase large subunit-like endonuclease" evidence="2">
    <location>
        <begin position="257"/>
        <end position="538"/>
    </location>
</feature>
<proteinExistence type="predicted"/>
<feature type="domain" description="Terminase large subunit-like ATPase" evidence="1">
    <location>
        <begin position="66"/>
        <end position="197"/>
    </location>
</feature>
<gene>
    <name evidence="3" type="ORF">FOB41_21315</name>
</gene>
<dbReference type="PANTHER" id="PTHR41287">
    <property type="match status" value="1"/>
</dbReference>
<name>A0A6H0ZV91_9HYPH</name>
<dbReference type="Pfam" id="PF03354">
    <property type="entry name" value="TerL_ATPase"/>
    <property type="match status" value="1"/>
</dbReference>
<evidence type="ECO:0000313" key="3">
    <source>
        <dbReference type="EMBL" id="QIX23700.1"/>
    </source>
</evidence>
<evidence type="ECO:0000259" key="1">
    <source>
        <dbReference type="Pfam" id="PF03354"/>
    </source>
</evidence>
<organism evidence="3 4">
    <name type="scientific">Agrobacterium pusense</name>
    <dbReference type="NCBI Taxonomy" id="648995"/>
    <lineage>
        <taxon>Bacteria</taxon>
        <taxon>Pseudomonadati</taxon>
        <taxon>Pseudomonadota</taxon>
        <taxon>Alphaproteobacteria</taxon>
        <taxon>Hyphomicrobiales</taxon>
        <taxon>Rhizobiaceae</taxon>
        <taxon>Rhizobium/Agrobacterium group</taxon>
        <taxon>Agrobacterium</taxon>
    </lineage>
</organism>
<protein>
    <submittedName>
        <fullName evidence="3">Terminase large subunit</fullName>
    </submittedName>
</protein>
<dbReference type="InterPro" id="IPR027417">
    <property type="entry name" value="P-loop_NTPase"/>
</dbReference>
<sequence length="561" mass="61552">MMWDTSCQDWERRIVAGESLIPFDPLFPEEADAALDVFKSLKIVDAPGSPTFGEACEEWVFDFVKAIFGAYDHEAAKRNIREFFLLISKKNSKSTIAAGIMLTALIRNWRHSAELLILAPTIEIANNSYGPAADMVRADPDLTDLLHIQDNFRTITHRVTGAKLKVVAADTDTVGGKKAAFVLVDELWIFGKRNNADAMLREATGGLVSRPEGFVIYLSTQSDAPPAGVFKAKLDYFRDVRDGKVADRKSLGVIYEFPKAMIEAESYLDPQNFYITNPNLGRSVSAEWIEEELVKEVAKDSETRNTFLAKHLNVEIGMNLRSNRWAGADFWADRADAGIDLESILERSEVVVVGIDGGGLDDLFGLTVLGRERGPRDWLSWSHAWCHKGVLERRKSIASKLNDFKRDGLLTIVDDELKDISEIVEIISDIKARGLLASVAVDPAGLGEMIEALAEIDVTQEAGNLVGAPQGYAMMNSIKTAERKLANGTLKHAPSALMDWCVSNLKIEPTATAIRATKQNAGDAKIDPVMALFDAVTVMSRNPEAPGAGMDDYFKSLAGAA</sequence>
<dbReference type="InterPro" id="IPR046461">
    <property type="entry name" value="TerL_ATPase"/>
</dbReference>
<evidence type="ECO:0000313" key="4">
    <source>
        <dbReference type="Proteomes" id="UP000500870"/>
    </source>
</evidence>
<dbReference type="Pfam" id="PF20441">
    <property type="entry name" value="TerL_nuclease"/>
    <property type="match status" value="1"/>
</dbReference>
<reference evidence="3 4" key="1">
    <citation type="submission" date="2020-04" db="EMBL/GenBank/DDBJ databases">
        <title>FDA dAtabase for Regulatory Grade micrObial Sequences (FDA-ARGOS): Supporting development and validation of Infectious Disease Dx tests.</title>
        <authorList>
            <person name="Sciortino C."/>
            <person name="Tallon L."/>
            <person name="Sadzewicz L."/>
            <person name="Vavikolanu K."/>
            <person name="Mehta A."/>
            <person name="Aluvathingal J."/>
            <person name="Nadendla S."/>
            <person name="Nandy P."/>
            <person name="Geyer C."/>
            <person name="Yan Y."/>
            <person name="Sichtig H."/>
        </authorList>
    </citation>
    <scope>NUCLEOTIDE SEQUENCE [LARGE SCALE GENOMIC DNA]</scope>
    <source>
        <strain evidence="3 4">FDAARGOS_633</strain>
    </source>
</reference>
<dbReference type="PANTHER" id="PTHR41287:SF1">
    <property type="entry name" value="PROTEIN YMFN"/>
    <property type="match status" value="1"/>
</dbReference>
<dbReference type="GO" id="GO:0004519">
    <property type="term" value="F:endonuclease activity"/>
    <property type="evidence" value="ECO:0007669"/>
    <property type="project" value="InterPro"/>
</dbReference>
<evidence type="ECO:0000259" key="2">
    <source>
        <dbReference type="Pfam" id="PF20441"/>
    </source>
</evidence>